<dbReference type="EMBL" id="JAJGAK010000001">
    <property type="protein sequence ID" value="MCC8361804.1"/>
    <property type="molecule type" value="Genomic_DNA"/>
</dbReference>
<dbReference type="Gene3D" id="2.180.10.10">
    <property type="entry name" value="RHS repeat-associated core"/>
    <property type="match status" value="1"/>
</dbReference>
<feature type="region of interest" description="Disordered" evidence="1">
    <location>
        <begin position="181"/>
        <end position="231"/>
    </location>
</feature>
<dbReference type="Proteomes" id="UP001165293">
    <property type="component" value="Unassembled WGS sequence"/>
</dbReference>
<proteinExistence type="predicted"/>
<comment type="caution">
    <text evidence="2">The sequence shown here is derived from an EMBL/GenBank/DDBJ whole genome shotgun (WGS) entry which is preliminary data.</text>
</comment>
<keyword evidence="3" id="KW-1185">Reference proteome</keyword>
<name>A0ABS8JDX3_9GAMM</name>
<gene>
    <name evidence="2" type="ORF">LK996_01735</name>
</gene>
<evidence type="ECO:0000313" key="2">
    <source>
        <dbReference type="EMBL" id="MCC8361804.1"/>
    </source>
</evidence>
<reference evidence="2" key="1">
    <citation type="submission" date="2021-10" db="EMBL/GenBank/DDBJ databases">
        <authorList>
            <person name="Lyu M."/>
            <person name="Wang X."/>
            <person name="Meng X."/>
            <person name="Xu K."/>
        </authorList>
    </citation>
    <scope>NUCLEOTIDE SEQUENCE</scope>
    <source>
        <strain evidence="2">A6</strain>
    </source>
</reference>
<dbReference type="RefSeq" id="WP_230525452.1">
    <property type="nucleotide sequence ID" value="NZ_JAJGAK010000001.1"/>
</dbReference>
<evidence type="ECO:0000313" key="3">
    <source>
        <dbReference type="Proteomes" id="UP001165293"/>
    </source>
</evidence>
<feature type="compositionally biased region" description="Basic and acidic residues" evidence="1">
    <location>
        <begin position="188"/>
        <end position="210"/>
    </location>
</feature>
<protein>
    <recommendedName>
        <fullName evidence="4">YD repeat-containing protein</fullName>
    </recommendedName>
</protein>
<sequence>MNSRDAYGTSAVPLDHTYSYDENGNVTAILDGTDATRNRAMVYDNLDRLTQMTSLGMLGGTGKIFYTYDGLDNITAVSSPNCSQRYCYDANNRLEFLRAGATVACPTGAAMVAFGYDVQGNPAYKNNVNYVFDLGNRLRGTNGGVASSYVYDALGRRARDYVTSSKYSLYTQAGQLAHTSDANGSADLFEREPGRDREDAVGRQRPDGRVSAHRCAGHAGGGTRRGVGTDLPIGKGNETRSDIDYLAPPSSANYFDDLQQRLPGIDPATGIVPGVGNPNIGPVIRFEPKR</sequence>
<organism evidence="2 3">
    <name type="scientific">Noviluteimonas lactosilytica</name>
    <dbReference type="NCBI Taxonomy" id="2888523"/>
    <lineage>
        <taxon>Bacteria</taxon>
        <taxon>Pseudomonadati</taxon>
        <taxon>Pseudomonadota</taxon>
        <taxon>Gammaproteobacteria</taxon>
        <taxon>Lysobacterales</taxon>
        <taxon>Lysobacteraceae</taxon>
        <taxon>Noviluteimonas</taxon>
    </lineage>
</organism>
<accession>A0ABS8JDX3</accession>
<evidence type="ECO:0000256" key="1">
    <source>
        <dbReference type="SAM" id="MobiDB-lite"/>
    </source>
</evidence>
<evidence type="ECO:0008006" key="4">
    <source>
        <dbReference type="Google" id="ProtNLM"/>
    </source>
</evidence>